<dbReference type="Proteomes" id="UP000199651">
    <property type="component" value="Unassembled WGS sequence"/>
</dbReference>
<reference evidence="3" key="1">
    <citation type="submission" date="2016-10" db="EMBL/GenBank/DDBJ databases">
        <authorList>
            <person name="Varghese N."/>
            <person name="Submissions S."/>
        </authorList>
    </citation>
    <scope>NUCLEOTIDE SEQUENCE [LARGE SCALE GENOMIC DNA]</scope>
    <source>
        <strain evidence="3">IBRC-M 10655</strain>
    </source>
</reference>
<name>A0A1H0QQI4_9PSEU</name>
<feature type="region of interest" description="Disordered" evidence="1">
    <location>
        <begin position="105"/>
        <end position="127"/>
    </location>
</feature>
<accession>A0A1H0QQI4</accession>
<keyword evidence="3" id="KW-1185">Reference proteome</keyword>
<gene>
    <name evidence="2" type="ORF">SAMN05192558_107103</name>
</gene>
<dbReference type="RefSeq" id="WP_133794892.1">
    <property type="nucleotide sequence ID" value="NZ_FNDV01000004.1"/>
</dbReference>
<proteinExistence type="predicted"/>
<feature type="region of interest" description="Disordered" evidence="1">
    <location>
        <begin position="522"/>
        <end position="574"/>
    </location>
</feature>
<dbReference type="OrthoDB" id="3593544at2"/>
<dbReference type="EMBL" id="FNJB01000007">
    <property type="protein sequence ID" value="SDP19617.1"/>
    <property type="molecule type" value="Genomic_DNA"/>
</dbReference>
<evidence type="ECO:0000313" key="2">
    <source>
        <dbReference type="EMBL" id="SDP19617.1"/>
    </source>
</evidence>
<organism evidence="2 3">
    <name type="scientific">Actinokineospora alba</name>
    <dbReference type="NCBI Taxonomy" id="504798"/>
    <lineage>
        <taxon>Bacteria</taxon>
        <taxon>Bacillati</taxon>
        <taxon>Actinomycetota</taxon>
        <taxon>Actinomycetes</taxon>
        <taxon>Pseudonocardiales</taxon>
        <taxon>Pseudonocardiaceae</taxon>
        <taxon>Actinokineospora</taxon>
    </lineage>
</organism>
<dbReference type="AlphaFoldDB" id="A0A1H0QQI4"/>
<evidence type="ECO:0000256" key="1">
    <source>
        <dbReference type="SAM" id="MobiDB-lite"/>
    </source>
</evidence>
<sequence length="574" mass="62375">MSTDSDAGFRPLNFVSEQLDPALDLFEESLNRRWRAEVVDYIYKCNEMSGYVLPGTEDPAPDHDGRWASQIKTHTRGTGSLIGSSNSDPDEFCTYVRWVKNGQEGSLSDVSDHGPPGGGFGDIRNTDDPSDFEYDSCPIGNQVFREIEELARRERGNLLPKIPLFDAHDLGEIEQSHGSLVKLCAILGLDLDNSVGLTGHSNLTGITSNDLQKWNGAGTNIGWWANWTGLVPGILAGGSDSDAFFQSTTPTLHYHAQIAGSLANLLNVRATIVLNTRKNVVNAVTSAAGRLDQFEFQDTTSESSSIFAVVAAGSLLLALYPPAGVAAASLSIAAFLGDGMMDKASSDLAYQQSREGIIADLHAEVDQINDILYDDELKYTSFVATLESDILGLKASHRALYDFTQNNPRGAKGAKGFEIDPEHTLEIARHCFRAAEEYESTISALVGSDPADAHLRNADGVQTWADAQVAEIREVLLGYLRTTIARYHEAGLQTKDGIDRTYRTDRAIADNWAAYEAQLEAGQARERKGGENPYSPDKPDFNGSEEGTGGRSDQQVEQPDDQQLAPDVVNPGRN</sequence>
<evidence type="ECO:0000313" key="3">
    <source>
        <dbReference type="Proteomes" id="UP000199651"/>
    </source>
</evidence>
<protein>
    <submittedName>
        <fullName evidence="2">Uncharacterized protein</fullName>
    </submittedName>
</protein>
<dbReference type="STRING" id="504798.SAMN05421871_104102"/>